<evidence type="ECO:0000313" key="1">
    <source>
        <dbReference type="EMBL" id="ELY85410.1"/>
    </source>
</evidence>
<name>L9ZG22_9EURY</name>
<accession>L9ZG22</accession>
<comment type="caution">
    <text evidence="1">The sequence shown here is derived from an EMBL/GenBank/DDBJ whole genome shotgun (WGS) entry which is preliminary data.</text>
</comment>
<protein>
    <submittedName>
        <fullName evidence="1">Uncharacterized protein</fullName>
    </submittedName>
</protein>
<organism evidence="1 2">
    <name type="scientific">Natrinema gari JCM 14663</name>
    <dbReference type="NCBI Taxonomy" id="1230459"/>
    <lineage>
        <taxon>Archaea</taxon>
        <taxon>Methanobacteriati</taxon>
        <taxon>Methanobacteriota</taxon>
        <taxon>Stenosarchaea group</taxon>
        <taxon>Halobacteria</taxon>
        <taxon>Halobacteriales</taxon>
        <taxon>Natrialbaceae</taxon>
        <taxon>Natrinema</taxon>
    </lineage>
</organism>
<dbReference type="RefSeq" id="WP_008451495.1">
    <property type="nucleotide sequence ID" value="NZ_AOIJ01000005.1"/>
</dbReference>
<reference evidence="1 2" key="1">
    <citation type="journal article" date="2014" name="PLoS Genet.">
        <title>Phylogenetically driven sequencing of extremely halophilic archaea reveals strategies for static and dynamic osmo-response.</title>
        <authorList>
            <person name="Becker E.A."/>
            <person name="Seitzer P.M."/>
            <person name="Tritt A."/>
            <person name="Larsen D."/>
            <person name="Krusor M."/>
            <person name="Yao A.I."/>
            <person name="Wu D."/>
            <person name="Madern D."/>
            <person name="Eisen J.A."/>
            <person name="Darling A.E."/>
            <person name="Facciotti M.T."/>
        </authorList>
    </citation>
    <scope>NUCLEOTIDE SEQUENCE [LARGE SCALE GENOMIC DNA]</scope>
    <source>
        <strain evidence="1 2">JCM 14663</strain>
    </source>
</reference>
<dbReference type="Proteomes" id="UP000011592">
    <property type="component" value="Unassembled WGS sequence"/>
</dbReference>
<evidence type="ECO:0000313" key="2">
    <source>
        <dbReference type="Proteomes" id="UP000011592"/>
    </source>
</evidence>
<proteinExistence type="predicted"/>
<dbReference type="AlphaFoldDB" id="L9ZG22"/>
<dbReference type="PATRIC" id="fig|1230459.4.peg.2"/>
<keyword evidence="2" id="KW-1185">Reference proteome</keyword>
<sequence>MNIDFSNIDKNVRRYARAAQEHGYLDEPDHETMICACGYEGPPEAIIRYSEWDEADLSDSDTFICPGCGDA</sequence>
<dbReference type="EMBL" id="AOIJ01000005">
    <property type="protein sequence ID" value="ELY85410.1"/>
    <property type="molecule type" value="Genomic_DNA"/>
</dbReference>
<gene>
    <name evidence="1" type="ORF">C486_00025</name>
</gene>